<name>A0A229SL93_9PSEU</name>
<dbReference type="NCBIfam" id="TIGR03891">
    <property type="entry name" value="thiopep_ocin"/>
    <property type="match status" value="1"/>
</dbReference>
<comment type="caution">
    <text evidence="2">The sequence shown here is derived from an EMBL/GenBank/DDBJ whole genome shotgun (WGS) entry which is preliminary data.</text>
</comment>
<gene>
    <name evidence="2" type="ORF">CF165_46590</name>
</gene>
<dbReference type="AlphaFoldDB" id="A0A229SL93"/>
<evidence type="ECO:0000313" key="3">
    <source>
        <dbReference type="Proteomes" id="UP000215199"/>
    </source>
</evidence>
<keyword evidence="2" id="KW-0489">Methyltransferase</keyword>
<evidence type="ECO:0000259" key="1">
    <source>
        <dbReference type="Pfam" id="PF14028"/>
    </source>
</evidence>
<dbReference type="Pfam" id="PF14028">
    <property type="entry name" value="Lant_dehydr_C"/>
    <property type="match status" value="1"/>
</dbReference>
<protein>
    <submittedName>
        <fullName evidence="2">Methyltransferase</fullName>
    </submittedName>
</protein>
<accession>A0A229SL93</accession>
<dbReference type="EMBL" id="NMUL01000077">
    <property type="protein sequence ID" value="OXM59668.1"/>
    <property type="molecule type" value="Genomic_DNA"/>
</dbReference>
<dbReference type="InterPro" id="IPR023809">
    <property type="entry name" value="Thiopep_bacteriocin_synth_dom"/>
</dbReference>
<evidence type="ECO:0000313" key="2">
    <source>
        <dbReference type="EMBL" id="OXM59668.1"/>
    </source>
</evidence>
<feature type="domain" description="Thiopeptide-type bacteriocin biosynthesis" evidence="1">
    <location>
        <begin position="5"/>
        <end position="264"/>
    </location>
</feature>
<organism evidence="2 3">
    <name type="scientific">Amycolatopsis vastitatis</name>
    <dbReference type="NCBI Taxonomy" id="1905142"/>
    <lineage>
        <taxon>Bacteria</taxon>
        <taxon>Bacillati</taxon>
        <taxon>Actinomycetota</taxon>
        <taxon>Actinomycetes</taxon>
        <taxon>Pseudonocardiales</taxon>
        <taxon>Pseudonocardiaceae</taxon>
        <taxon>Amycolatopsis</taxon>
    </lineage>
</organism>
<reference evidence="3" key="1">
    <citation type="submission" date="2017-07" db="EMBL/GenBank/DDBJ databases">
        <title>Comparative genome mining reveals phylogenetic distribution patterns of secondary metabolites in Amycolatopsis.</title>
        <authorList>
            <person name="Adamek M."/>
            <person name="Alanjary M."/>
            <person name="Sales-Ortells H."/>
            <person name="Goodfellow M."/>
            <person name="Bull A.T."/>
            <person name="Kalinowski J."/>
            <person name="Ziemert N."/>
        </authorList>
    </citation>
    <scope>NUCLEOTIDE SEQUENCE [LARGE SCALE GENOMIC DNA]</scope>
    <source>
        <strain evidence="3">H5</strain>
    </source>
</reference>
<dbReference type="GO" id="GO:0032259">
    <property type="term" value="P:methylation"/>
    <property type="evidence" value="ECO:0007669"/>
    <property type="project" value="UniProtKB-KW"/>
</dbReference>
<dbReference type="RefSeq" id="WP_093954024.1">
    <property type="nucleotide sequence ID" value="NZ_NMUL01000077.1"/>
</dbReference>
<dbReference type="Proteomes" id="UP000215199">
    <property type="component" value="Unassembled WGS sequence"/>
</dbReference>
<dbReference type="GO" id="GO:0008168">
    <property type="term" value="F:methyltransferase activity"/>
    <property type="evidence" value="ECO:0007669"/>
    <property type="project" value="UniProtKB-KW"/>
</dbReference>
<sequence>MTPSWCQVFVQFNDWDAAEGIAVTDLAPVLTDAEDTGLISSWFFIRKAPCWRVRFLPHDQDTAPKATERIHQRLATLENDHRITRSVKTIYEPETHAFGGPTAMETAHRLFHQDSHHILTYLGSERDAAGGADDQRRELSILLCSAMMRSAQQDWHEQGDIWARVAEHRTLPPDTPQDRLRDLEPSLQRLMTTDTEKVLQDNGTFASWAAAFTQAGARLGDLAMTGGLDRGVRAVLAKHVIFAWNRLGLSHTRQSILANVARAAVFAS</sequence>
<keyword evidence="2" id="KW-0808">Transferase</keyword>
<proteinExistence type="predicted"/>
<keyword evidence="3" id="KW-1185">Reference proteome</keyword>
<dbReference type="OrthoDB" id="4678170at2"/>